<keyword evidence="3" id="KW-1185">Reference proteome</keyword>
<comment type="caution">
    <text evidence="2">The sequence shown here is derived from an EMBL/GenBank/DDBJ whole genome shotgun (WGS) entry which is preliminary data.</text>
</comment>
<evidence type="ECO:0000313" key="2">
    <source>
        <dbReference type="EMBL" id="KAK1930756.1"/>
    </source>
</evidence>
<proteinExistence type="predicted"/>
<dbReference type="Proteomes" id="UP001259832">
    <property type="component" value="Unassembled WGS sequence"/>
</dbReference>
<evidence type="ECO:0000313" key="3">
    <source>
        <dbReference type="Proteomes" id="UP001259832"/>
    </source>
</evidence>
<gene>
    <name evidence="2" type="ORF">P3T76_013713</name>
</gene>
<sequence length="59" mass="6917">MAAWKGKRKNGPYEDLKWHIETKIRNEMAHNRYFLKQGTLESRGTRSEKAPPKRSTVTS</sequence>
<accession>A0AAD9LBW2</accession>
<organism evidence="2 3">
    <name type="scientific">Phytophthora citrophthora</name>
    <dbReference type="NCBI Taxonomy" id="4793"/>
    <lineage>
        <taxon>Eukaryota</taxon>
        <taxon>Sar</taxon>
        <taxon>Stramenopiles</taxon>
        <taxon>Oomycota</taxon>
        <taxon>Peronosporomycetes</taxon>
        <taxon>Peronosporales</taxon>
        <taxon>Peronosporaceae</taxon>
        <taxon>Phytophthora</taxon>
    </lineage>
</organism>
<dbReference type="AlphaFoldDB" id="A0AAD9LBW2"/>
<dbReference type="EMBL" id="JASMQC010000037">
    <property type="protein sequence ID" value="KAK1930756.1"/>
    <property type="molecule type" value="Genomic_DNA"/>
</dbReference>
<protein>
    <submittedName>
        <fullName evidence="2">Uncharacterized protein</fullName>
    </submittedName>
</protein>
<name>A0AAD9LBW2_9STRA</name>
<evidence type="ECO:0000256" key="1">
    <source>
        <dbReference type="SAM" id="MobiDB-lite"/>
    </source>
</evidence>
<feature type="region of interest" description="Disordered" evidence="1">
    <location>
        <begin position="35"/>
        <end position="59"/>
    </location>
</feature>
<reference evidence="2" key="1">
    <citation type="submission" date="2023-08" db="EMBL/GenBank/DDBJ databases">
        <title>Reference Genome Resource for the Citrus Pathogen Phytophthora citrophthora.</title>
        <authorList>
            <person name="Moller H."/>
            <person name="Coetzee B."/>
            <person name="Rose L.J."/>
            <person name="Van Niekerk J.M."/>
        </authorList>
    </citation>
    <scope>NUCLEOTIDE SEQUENCE</scope>
    <source>
        <strain evidence="2">STE-U-9442</strain>
    </source>
</reference>